<organism evidence="1 2">
    <name type="scientific">Mya arenaria</name>
    <name type="common">Soft-shell clam</name>
    <dbReference type="NCBI Taxonomy" id="6604"/>
    <lineage>
        <taxon>Eukaryota</taxon>
        <taxon>Metazoa</taxon>
        <taxon>Spiralia</taxon>
        <taxon>Lophotrochozoa</taxon>
        <taxon>Mollusca</taxon>
        <taxon>Bivalvia</taxon>
        <taxon>Autobranchia</taxon>
        <taxon>Heteroconchia</taxon>
        <taxon>Euheterodonta</taxon>
        <taxon>Imparidentia</taxon>
        <taxon>Neoheterodontei</taxon>
        <taxon>Myida</taxon>
        <taxon>Myoidea</taxon>
        <taxon>Myidae</taxon>
        <taxon>Mya</taxon>
    </lineage>
</organism>
<reference evidence="1" key="1">
    <citation type="submission" date="2022-11" db="EMBL/GenBank/DDBJ databases">
        <title>Centuries of genome instability and evolution in soft-shell clam transmissible cancer (bioRxiv).</title>
        <authorList>
            <person name="Hart S.F.M."/>
            <person name="Yonemitsu M.A."/>
            <person name="Giersch R.M."/>
            <person name="Beal B.F."/>
            <person name="Arriagada G."/>
            <person name="Davis B.W."/>
            <person name="Ostrander E.A."/>
            <person name="Goff S.P."/>
            <person name="Metzger M.J."/>
        </authorList>
    </citation>
    <scope>NUCLEOTIDE SEQUENCE</scope>
    <source>
        <strain evidence="1">MELC-2E11</strain>
        <tissue evidence="1">Siphon/mantle</tissue>
    </source>
</reference>
<sequence length="449" mass="50357">MFAFIDRRWMILFHQVPYGQTVNAAYYSEKKRPNFNPCDLISHQDNAPANTTTSTQLFSKFTTKQPTIQSRLDVEIPMKKQAAISQFEISLATTPSECESCGCCFGRWNKCDLYDGKCNYRCLNGYWSDMCNKKCKHPNCKRCARYDGSDCLECKTGFYSTNCGHTCPEGCEGNDCEKEYGSCTSCIRGFYGEHCNISCPTSCRECDRDGLCSECNRGFTNAKKQCTCRTDICANSENCGSCTNTSYLAIKNECCMCNLENCASCAKLFDIINFKICKRGYFVHGNGYCKTCNSQCVDNKCNSASGRCLHGCITGYWNNTCDKECEPECLSCNQADGSCTQCKKNTTYGPKCRLECSTSCKHSMCDIDGHCTNGCISKRFGKQCENKCEEYCKRKDNTTLCSEITGMCLYGCVNGYRGRYCPKGEGQTQNTMIYIATIHFKMENVFGGL</sequence>
<evidence type="ECO:0000313" key="1">
    <source>
        <dbReference type="EMBL" id="WAR16871.1"/>
    </source>
</evidence>
<protein>
    <submittedName>
        <fullName evidence="1">Uncharacterized protein</fullName>
    </submittedName>
</protein>
<gene>
    <name evidence="1" type="ORF">MAR_031465</name>
</gene>
<proteinExistence type="predicted"/>
<dbReference type="Proteomes" id="UP001164746">
    <property type="component" value="Chromosome 10"/>
</dbReference>
<evidence type="ECO:0000313" key="2">
    <source>
        <dbReference type="Proteomes" id="UP001164746"/>
    </source>
</evidence>
<dbReference type="EMBL" id="CP111021">
    <property type="protein sequence ID" value="WAR16871.1"/>
    <property type="molecule type" value="Genomic_DNA"/>
</dbReference>
<name>A0ABY7FC64_MYAAR</name>
<keyword evidence="2" id="KW-1185">Reference proteome</keyword>
<accession>A0ABY7FC64</accession>